<sequence>MTERRDLFRNVSAICGGGTNPAKFREIDLKTNGGFPHVEAEIHTGERARFYEDRIKNKVFLVNFMSIDDEQNFPVTANLAKTAQLLGDKVGREVFITSITLNPEKDTVERLAEFASKHNAPSGWCFMRATAEDAGTLLQRMYHFGKNIGPQLGRIVFYGNGQANVWGSFPGMIRPEDAANRVTWVMPKEVPSTPRLAGPARLGQNPYPWNNRAV</sequence>
<protein>
    <recommendedName>
        <fullName evidence="4">SCO family protein</fullName>
    </recommendedName>
</protein>
<name>A0A369TG15_9PROT</name>
<dbReference type="AlphaFoldDB" id="A0A369TG15"/>
<reference evidence="2 3" key="1">
    <citation type="submission" date="2018-07" db="EMBL/GenBank/DDBJ databases">
        <title>Venubactetium sediminum gen. nov., sp. nov., isolated from a marine solar saltern.</title>
        <authorList>
            <person name="Wang S."/>
        </authorList>
    </citation>
    <scope>NUCLEOTIDE SEQUENCE [LARGE SCALE GENOMIC DNA]</scope>
    <source>
        <strain evidence="2 3">WD2A32</strain>
    </source>
</reference>
<accession>A0A369TG15</accession>
<organism evidence="2 3">
    <name type="scientific">Ferruginivarius sediminum</name>
    <dbReference type="NCBI Taxonomy" id="2661937"/>
    <lineage>
        <taxon>Bacteria</taxon>
        <taxon>Pseudomonadati</taxon>
        <taxon>Pseudomonadota</taxon>
        <taxon>Alphaproteobacteria</taxon>
        <taxon>Rhodospirillales</taxon>
        <taxon>Rhodospirillaceae</taxon>
        <taxon>Ferruginivarius</taxon>
    </lineage>
</organism>
<evidence type="ECO:0000313" key="1">
    <source>
        <dbReference type="EMBL" id="RDD63052.1"/>
    </source>
</evidence>
<dbReference type="EMBL" id="QPMH01000003">
    <property type="protein sequence ID" value="RDD63057.1"/>
    <property type="molecule type" value="Genomic_DNA"/>
</dbReference>
<dbReference type="EMBL" id="QPMH01000003">
    <property type="protein sequence ID" value="RDD63052.1"/>
    <property type="molecule type" value="Genomic_DNA"/>
</dbReference>
<evidence type="ECO:0008006" key="4">
    <source>
        <dbReference type="Google" id="ProtNLM"/>
    </source>
</evidence>
<gene>
    <name evidence="1" type="ORF">DRB17_04580</name>
    <name evidence="2" type="ORF">DRB17_04605</name>
</gene>
<dbReference type="SUPFAM" id="SSF52833">
    <property type="entry name" value="Thioredoxin-like"/>
    <property type="match status" value="1"/>
</dbReference>
<dbReference type="InterPro" id="IPR036249">
    <property type="entry name" value="Thioredoxin-like_sf"/>
</dbReference>
<keyword evidence="3" id="KW-1185">Reference proteome</keyword>
<dbReference type="Proteomes" id="UP000253941">
    <property type="component" value="Unassembled WGS sequence"/>
</dbReference>
<proteinExistence type="predicted"/>
<comment type="caution">
    <text evidence="2">The sequence shown here is derived from an EMBL/GenBank/DDBJ whole genome shotgun (WGS) entry which is preliminary data.</text>
</comment>
<evidence type="ECO:0000313" key="3">
    <source>
        <dbReference type="Proteomes" id="UP000253941"/>
    </source>
</evidence>
<evidence type="ECO:0000313" key="2">
    <source>
        <dbReference type="EMBL" id="RDD63057.1"/>
    </source>
</evidence>
<dbReference type="Gene3D" id="3.40.30.10">
    <property type="entry name" value="Glutaredoxin"/>
    <property type="match status" value="1"/>
</dbReference>
<dbReference type="RefSeq" id="WP_114581003.1">
    <property type="nucleotide sequence ID" value="NZ_QPMH01000003.1"/>
</dbReference>